<comment type="caution">
    <text evidence="4">The sequence shown here is derived from an EMBL/GenBank/DDBJ whole genome shotgun (WGS) entry which is preliminary data.</text>
</comment>
<comment type="catalytic activity">
    <reaction evidence="2">
        <text>2,5-diamino-6-hydroxy-4-(5-phosphoribosylamino)-pyrimidine + H2O = 2,5,6-triamino-4-hydroxypyrimidine + D-ribose 5-phosphate</text>
        <dbReference type="Rhea" id="RHEA:23436"/>
        <dbReference type="ChEBI" id="CHEBI:15377"/>
        <dbReference type="ChEBI" id="CHEBI:58614"/>
        <dbReference type="ChEBI" id="CHEBI:78346"/>
        <dbReference type="ChEBI" id="CHEBI:137796"/>
    </reaction>
</comment>
<protein>
    <recommendedName>
        <fullName evidence="3">NADAR domain-containing protein</fullName>
    </recommendedName>
</protein>
<evidence type="ECO:0000256" key="1">
    <source>
        <dbReference type="ARBA" id="ARBA00000022"/>
    </source>
</evidence>
<evidence type="ECO:0000313" key="5">
    <source>
        <dbReference type="Proteomes" id="UP000317043"/>
    </source>
</evidence>
<comment type="catalytic activity">
    <reaction evidence="1">
        <text>5-amino-6-(5-phospho-D-ribosylamino)uracil + H2O = 5,6-diaminouracil + D-ribose 5-phosphate</text>
        <dbReference type="Rhea" id="RHEA:55020"/>
        <dbReference type="ChEBI" id="CHEBI:15377"/>
        <dbReference type="ChEBI" id="CHEBI:46252"/>
        <dbReference type="ChEBI" id="CHEBI:58453"/>
        <dbReference type="ChEBI" id="CHEBI:78346"/>
    </reaction>
</comment>
<accession>A0A543B2J0</accession>
<dbReference type="EMBL" id="VFOW01000001">
    <property type="protein sequence ID" value="TQL79032.1"/>
    <property type="molecule type" value="Genomic_DNA"/>
</dbReference>
<dbReference type="Gene3D" id="1.10.357.40">
    <property type="entry name" value="YbiA-like"/>
    <property type="match status" value="1"/>
</dbReference>
<dbReference type="CDD" id="cd15457">
    <property type="entry name" value="NADAR"/>
    <property type="match status" value="1"/>
</dbReference>
<dbReference type="SUPFAM" id="SSF143990">
    <property type="entry name" value="YbiA-like"/>
    <property type="match status" value="1"/>
</dbReference>
<dbReference type="RefSeq" id="WP_142044032.1">
    <property type="nucleotide sequence ID" value="NZ_JBHTGS010000002.1"/>
</dbReference>
<name>A0A543B2J0_9ACTN</name>
<organism evidence="4 5">
    <name type="scientific">Stackebrandtia endophytica</name>
    <dbReference type="NCBI Taxonomy" id="1496996"/>
    <lineage>
        <taxon>Bacteria</taxon>
        <taxon>Bacillati</taxon>
        <taxon>Actinomycetota</taxon>
        <taxon>Actinomycetes</taxon>
        <taxon>Glycomycetales</taxon>
        <taxon>Glycomycetaceae</taxon>
        <taxon>Stackebrandtia</taxon>
    </lineage>
</organism>
<feature type="domain" description="NADAR" evidence="3">
    <location>
        <begin position="24"/>
        <end position="181"/>
    </location>
</feature>
<evidence type="ECO:0000259" key="3">
    <source>
        <dbReference type="Pfam" id="PF08719"/>
    </source>
</evidence>
<dbReference type="AlphaFoldDB" id="A0A543B2J0"/>
<dbReference type="NCBIfam" id="TIGR02464">
    <property type="entry name" value="ribofla_fusion"/>
    <property type="match status" value="1"/>
</dbReference>
<proteinExistence type="predicted"/>
<dbReference type="InterPro" id="IPR012816">
    <property type="entry name" value="NADAR"/>
</dbReference>
<gene>
    <name evidence="4" type="ORF">FB566_4633</name>
</gene>
<dbReference type="Proteomes" id="UP000317043">
    <property type="component" value="Unassembled WGS sequence"/>
</dbReference>
<keyword evidence="5" id="KW-1185">Reference proteome</keyword>
<dbReference type="InParanoid" id="A0A543B2J0"/>
<dbReference type="InterPro" id="IPR037238">
    <property type="entry name" value="YbiA-like_sf"/>
</dbReference>
<evidence type="ECO:0000313" key="4">
    <source>
        <dbReference type="EMBL" id="TQL79032.1"/>
    </source>
</evidence>
<reference evidence="4 5" key="1">
    <citation type="submission" date="2019-06" db="EMBL/GenBank/DDBJ databases">
        <title>Sequencing the genomes of 1000 actinobacteria strains.</title>
        <authorList>
            <person name="Klenk H.-P."/>
        </authorList>
    </citation>
    <scope>NUCLEOTIDE SEQUENCE [LARGE SCALE GENOMIC DNA]</scope>
    <source>
        <strain evidence="4 5">DSM 45928</strain>
    </source>
</reference>
<dbReference type="Pfam" id="PF08719">
    <property type="entry name" value="NADAR"/>
    <property type="match status" value="1"/>
</dbReference>
<sequence length="187" mass="21522">MYVESVEQLTRLIDSGIDVKFLQFWGHTPRVVNGIDAACLSQWWPAGFMMDGHRFADAEHYMMWRKARLFGDLDIAERVLAGRHPGQAKQLGRRVDGFDEEVWRRHRVSIVVDGNRAKFTQDDRLRDYLVGTGQRVLVEASPIDRVWGSGLARHHPDAARPENWPGANLLGFALMRVRRELMRSNDV</sequence>
<dbReference type="OrthoDB" id="67297at2"/>
<evidence type="ECO:0000256" key="2">
    <source>
        <dbReference type="ARBA" id="ARBA00000751"/>
    </source>
</evidence>